<dbReference type="RefSeq" id="WP_201918921.1">
    <property type="nucleotide sequence ID" value="NZ_JAERQG010000001.1"/>
</dbReference>
<gene>
    <name evidence="1" type="ORF">JKP34_06560</name>
</gene>
<comment type="caution">
    <text evidence="1">The sequence shown here is derived from an EMBL/GenBank/DDBJ whole genome shotgun (WGS) entry which is preliminary data.</text>
</comment>
<proteinExistence type="predicted"/>
<keyword evidence="2" id="KW-1185">Reference proteome</keyword>
<sequence>MAIDKDTVVDLLNYLITDNSGLSWKMGTGYHNGVDISIYEVLIYEIKSHKTLARIAFNGYSGQVVNSTFLKNSAKSEQVIDLLLDLSNSLKEGERKSA</sequence>
<dbReference type="Proteomes" id="UP000642920">
    <property type="component" value="Unassembled WGS sequence"/>
</dbReference>
<dbReference type="AlphaFoldDB" id="A0A937A789"/>
<protein>
    <submittedName>
        <fullName evidence="1">Uncharacterized protein</fullName>
    </submittedName>
</protein>
<dbReference type="EMBL" id="JAERQG010000001">
    <property type="protein sequence ID" value="MBL0764905.1"/>
    <property type="molecule type" value="Genomic_DNA"/>
</dbReference>
<evidence type="ECO:0000313" key="1">
    <source>
        <dbReference type="EMBL" id="MBL0764905.1"/>
    </source>
</evidence>
<organism evidence="1 2">
    <name type="scientific">Marivirga atlantica</name>
    <dbReference type="NCBI Taxonomy" id="1548457"/>
    <lineage>
        <taxon>Bacteria</taxon>
        <taxon>Pseudomonadati</taxon>
        <taxon>Bacteroidota</taxon>
        <taxon>Cytophagia</taxon>
        <taxon>Cytophagales</taxon>
        <taxon>Marivirgaceae</taxon>
        <taxon>Marivirga</taxon>
    </lineage>
</organism>
<name>A0A937A789_9BACT</name>
<evidence type="ECO:0000313" key="2">
    <source>
        <dbReference type="Proteomes" id="UP000642920"/>
    </source>
</evidence>
<accession>A0A937A789</accession>
<reference evidence="1" key="1">
    <citation type="submission" date="2021-01" db="EMBL/GenBank/DDBJ databases">
        <title>Marivirga sp. nov., isolated from intertidal surface sediments.</title>
        <authorList>
            <person name="Zhang M."/>
        </authorList>
    </citation>
    <scope>NUCLEOTIDE SEQUENCE</scope>
    <source>
        <strain evidence="1">SM1354</strain>
    </source>
</reference>